<name>A0A1Y1S632_9MICR</name>
<organism evidence="2 3">
    <name type="scientific">Enterospora canceri</name>
    <dbReference type="NCBI Taxonomy" id="1081671"/>
    <lineage>
        <taxon>Eukaryota</taxon>
        <taxon>Fungi</taxon>
        <taxon>Fungi incertae sedis</taxon>
        <taxon>Microsporidia</taxon>
        <taxon>Enterocytozoonidae</taxon>
        <taxon>Enterospora</taxon>
    </lineage>
</organism>
<gene>
    <name evidence="2" type="ORF">ECANGB1_1391</name>
</gene>
<comment type="caution">
    <text evidence="2">The sequence shown here is derived from an EMBL/GenBank/DDBJ whole genome shotgun (WGS) entry which is preliminary data.</text>
</comment>
<keyword evidence="3" id="KW-1185">Reference proteome</keyword>
<proteinExistence type="predicted"/>
<dbReference type="VEuPathDB" id="MicrosporidiaDB:ECANGB1_1391"/>
<evidence type="ECO:0000256" key="1">
    <source>
        <dbReference type="SAM" id="SignalP"/>
    </source>
</evidence>
<keyword evidence="1" id="KW-0732">Signal</keyword>
<evidence type="ECO:0000313" key="3">
    <source>
        <dbReference type="Proteomes" id="UP000192639"/>
    </source>
</evidence>
<dbReference type="EMBL" id="LWDP01000040">
    <property type="protein sequence ID" value="ORD93903.1"/>
    <property type="molecule type" value="Genomic_DNA"/>
</dbReference>
<sequence length="74" mass="8390">MKIAVFLLQLVVAVEYEATDLNKISADNRSMLIKESNDIFNNSLFNTNGSFIVTSMNAKPKKKPQKKPKKDDEE</sequence>
<feature type="signal peptide" evidence="1">
    <location>
        <begin position="1"/>
        <end position="18"/>
    </location>
</feature>
<reference evidence="2 3" key="1">
    <citation type="journal article" date="2017" name="Environ. Microbiol.">
        <title>Decay of the glycolytic pathway and adaptation to intranuclear parasitism within Enterocytozoonidae microsporidia.</title>
        <authorList>
            <person name="Wiredu Boakye D."/>
            <person name="Jaroenlak P."/>
            <person name="Prachumwat A."/>
            <person name="Williams T.A."/>
            <person name="Bateman K.S."/>
            <person name="Itsathitphaisarn O."/>
            <person name="Sritunyalucksana K."/>
            <person name="Paszkiewicz K.H."/>
            <person name="Moore K.A."/>
            <person name="Stentiford G.D."/>
            <person name="Williams B.A."/>
        </authorList>
    </citation>
    <scope>NUCLEOTIDE SEQUENCE [LARGE SCALE GENOMIC DNA]</scope>
    <source>
        <strain evidence="2 3">GB1</strain>
    </source>
</reference>
<protein>
    <submittedName>
        <fullName evidence="2">Uncharacterized protein</fullName>
    </submittedName>
</protein>
<feature type="chain" id="PRO_5010991833" evidence="1">
    <location>
        <begin position="19"/>
        <end position="74"/>
    </location>
</feature>
<dbReference type="AlphaFoldDB" id="A0A1Y1S632"/>
<evidence type="ECO:0000313" key="2">
    <source>
        <dbReference type="EMBL" id="ORD93903.1"/>
    </source>
</evidence>
<dbReference type="Proteomes" id="UP000192639">
    <property type="component" value="Unassembled WGS sequence"/>
</dbReference>
<accession>A0A1Y1S632</accession>